<evidence type="ECO:0000313" key="3">
    <source>
        <dbReference type="EMBL" id="GMR48524.1"/>
    </source>
</evidence>
<proteinExistence type="predicted"/>
<evidence type="ECO:0000256" key="1">
    <source>
        <dbReference type="SAM" id="Phobius"/>
    </source>
</evidence>
<dbReference type="EMBL" id="BTRK01000004">
    <property type="protein sequence ID" value="GMR48524.1"/>
    <property type="molecule type" value="Genomic_DNA"/>
</dbReference>
<keyword evidence="2" id="KW-0732">Signal</keyword>
<feature type="transmembrane region" description="Helical" evidence="1">
    <location>
        <begin position="76"/>
        <end position="93"/>
    </location>
</feature>
<feature type="signal peptide" evidence="2">
    <location>
        <begin position="1"/>
        <end position="19"/>
    </location>
</feature>
<feature type="non-terminal residue" evidence="3">
    <location>
        <position position="1"/>
    </location>
</feature>
<organism evidence="3 4">
    <name type="scientific">Pristionchus mayeri</name>
    <dbReference type="NCBI Taxonomy" id="1317129"/>
    <lineage>
        <taxon>Eukaryota</taxon>
        <taxon>Metazoa</taxon>
        <taxon>Ecdysozoa</taxon>
        <taxon>Nematoda</taxon>
        <taxon>Chromadorea</taxon>
        <taxon>Rhabditida</taxon>
        <taxon>Rhabditina</taxon>
        <taxon>Diplogasteromorpha</taxon>
        <taxon>Diplogasteroidea</taxon>
        <taxon>Neodiplogasteridae</taxon>
        <taxon>Pristionchus</taxon>
    </lineage>
</organism>
<dbReference type="AlphaFoldDB" id="A0AAN5I1Q1"/>
<keyword evidence="1" id="KW-0472">Membrane</keyword>
<name>A0AAN5I1Q1_9BILA</name>
<feature type="non-terminal residue" evidence="3">
    <location>
        <position position="132"/>
    </location>
</feature>
<reference evidence="4" key="1">
    <citation type="submission" date="2022-10" db="EMBL/GenBank/DDBJ databases">
        <title>Genome assembly of Pristionchus species.</title>
        <authorList>
            <person name="Yoshida K."/>
            <person name="Sommer R.J."/>
        </authorList>
    </citation>
    <scope>NUCLEOTIDE SEQUENCE [LARGE SCALE GENOMIC DNA]</scope>
    <source>
        <strain evidence="4">RS5460</strain>
    </source>
</reference>
<keyword evidence="1" id="KW-0812">Transmembrane</keyword>
<evidence type="ECO:0000256" key="2">
    <source>
        <dbReference type="SAM" id="SignalP"/>
    </source>
</evidence>
<protein>
    <submittedName>
        <fullName evidence="3">Uncharacterized protein</fullName>
    </submittedName>
</protein>
<accession>A0AAN5I1Q1</accession>
<keyword evidence="4" id="KW-1185">Reference proteome</keyword>
<sequence>NRVIYFLAVFLAAFLAGDAPPLYAAISFSYLFLSSAAAFSHFDLSLTFPHSTPAALETSVTAMPGLVRRDLFSPSQIMYAVAPLLGALGSFLARVDFFLGEAAAFLAGLALTIFLGDAFLAGDLAALAIAML</sequence>
<feature type="chain" id="PRO_5042955829" evidence="2">
    <location>
        <begin position="20"/>
        <end position="132"/>
    </location>
</feature>
<evidence type="ECO:0000313" key="4">
    <source>
        <dbReference type="Proteomes" id="UP001328107"/>
    </source>
</evidence>
<comment type="caution">
    <text evidence="3">The sequence shown here is derived from an EMBL/GenBank/DDBJ whole genome shotgun (WGS) entry which is preliminary data.</text>
</comment>
<feature type="transmembrane region" description="Helical" evidence="1">
    <location>
        <begin position="105"/>
        <end position="131"/>
    </location>
</feature>
<dbReference type="Proteomes" id="UP001328107">
    <property type="component" value="Unassembled WGS sequence"/>
</dbReference>
<gene>
    <name evidence="3" type="ORF">PMAYCL1PPCAC_18719</name>
</gene>
<keyword evidence="1" id="KW-1133">Transmembrane helix</keyword>